<dbReference type="Proteomes" id="UP000247978">
    <property type="component" value="Unassembled WGS sequence"/>
</dbReference>
<sequence length="66" mass="7594">MDEKKIDTQVDLEAMKEQARRSGLSYNEAIEWIAKTTGGRDTHIYSDTDIAAVKKQNEQSEHKKKQ</sequence>
<name>A0A2V3VPL1_9BACI</name>
<comment type="caution">
    <text evidence="1">The sequence shown here is derived from an EMBL/GenBank/DDBJ whole genome shotgun (WGS) entry which is preliminary data.</text>
</comment>
<organism evidence="1 2">
    <name type="scientific">Pseudogracilibacillus auburnensis</name>
    <dbReference type="NCBI Taxonomy" id="1494959"/>
    <lineage>
        <taxon>Bacteria</taxon>
        <taxon>Bacillati</taxon>
        <taxon>Bacillota</taxon>
        <taxon>Bacilli</taxon>
        <taxon>Bacillales</taxon>
        <taxon>Bacillaceae</taxon>
        <taxon>Pseudogracilibacillus</taxon>
    </lineage>
</organism>
<gene>
    <name evidence="1" type="ORF">DFR56_11472</name>
</gene>
<protein>
    <submittedName>
        <fullName evidence="1">Uncharacterized protein</fullName>
    </submittedName>
</protein>
<accession>A0A2V3VPL1</accession>
<dbReference type="OrthoDB" id="2738625at2"/>
<reference evidence="1 2" key="1">
    <citation type="submission" date="2018-05" db="EMBL/GenBank/DDBJ databases">
        <title>Genomic Encyclopedia of Type Strains, Phase IV (KMG-IV): sequencing the most valuable type-strain genomes for metagenomic binning, comparative biology and taxonomic classification.</title>
        <authorList>
            <person name="Goeker M."/>
        </authorList>
    </citation>
    <scope>NUCLEOTIDE SEQUENCE [LARGE SCALE GENOMIC DNA]</scope>
    <source>
        <strain evidence="1 2">DSM 28556</strain>
    </source>
</reference>
<keyword evidence="2" id="KW-1185">Reference proteome</keyword>
<proteinExistence type="predicted"/>
<evidence type="ECO:0000313" key="1">
    <source>
        <dbReference type="EMBL" id="PXW83787.1"/>
    </source>
</evidence>
<dbReference type="EMBL" id="QJJQ01000014">
    <property type="protein sequence ID" value="PXW83787.1"/>
    <property type="molecule type" value="Genomic_DNA"/>
</dbReference>
<evidence type="ECO:0000313" key="2">
    <source>
        <dbReference type="Proteomes" id="UP000247978"/>
    </source>
</evidence>
<dbReference type="RefSeq" id="WP_110396658.1">
    <property type="nucleotide sequence ID" value="NZ_JADIJL010000001.1"/>
</dbReference>
<dbReference type="AlphaFoldDB" id="A0A2V3VPL1"/>